<protein>
    <submittedName>
        <fullName evidence="1">Uncharacterized protein</fullName>
    </submittedName>
</protein>
<dbReference type="Proteomes" id="UP001566132">
    <property type="component" value="Unassembled WGS sequence"/>
</dbReference>
<keyword evidence="2" id="KW-1185">Reference proteome</keyword>
<dbReference type="EMBL" id="JBDJPC010000024">
    <property type="protein sequence ID" value="KAL1487620.1"/>
    <property type="molecule type" value="Genomic_DNA"/>
</dbReference>
<reference evidence="1 2" key="1">
    <citation type="submission" date="2024-05" db="EMBL/GenBank/DDBJ databases">
        <title>Genetic variation in Jamaican populations of the coffee berry borer (Hypothenemus hampei).</title>
        <authorList>
            <person name="Errbii M."/>
            <person name="Myrie A."/>
        </authorList>
    </citation>
    <scope>NUCLEOTIDE SEQUENCE [LARGE SCALE GENOMIC DNA]</scope>
    <source>
        <strain evidence="1">JA-Hopewell-2020-01-JO</strain>
        <tissue evidence="1">Whole body</tissue>
    </source>
</reference>
<organism evidence="1 2">
    <name type="scientific">Hypothenemus hampei</name>
    <name type="common">Coffee berry borer</name>
    <dbReference type="NCBI Taxonomy" id="57062"/>
    <lineage>
        <taxon>Eukaryota</taxon>
        <taxon>Metazoa</taxon>
        <taxon>Ecdysozoa</taxon>
        <taxon>Arthropoda</taxon>
        <taxon>Hexapoda</taxon>
        <taxon>Insecta</taxon>
        <taxon>Pterygota</taxon>
        <taxon>Neoptera</taxon>
        <taxon>Endopterygota</taxon>
        <taxon>Coleoptera</taxon>
        <taxon>Polyphaga</taxon>
        <taxon>Cucujiformia</taxon>
        <taxon>Curculionidae</taxon>
        <taxon>Scolytinae</taxon>
        <taxon>Hypothenemus</taxon>
    </lineage>
</organism>
<comment type="caution">
    <text evidence="1">The sequence shown here is derived from an EMBL/GenBank/DDBJ whole genome shotgun (WGS) entry which is preliminary data.</text>
</comment>
<gene>
    <name evidence="1" type="ORF">ABEB36_015709</name>
</gene>
<sequence length="348" mass="39823">MVENITLSKEQFKELLSLITNLSLFQTQEGNFSTCLSKFNGDKNSDVNAFIDAIETFKDCSKVSDLNALRGLLMLLQDFAAIWWQGVKDSLHNWKDAVALLRLTFGPKKPAYMVYKELFSKEQNLNTPADVFICHARSILALLPQETLSEDTQLDMVYGLLNKNIREKVYRDKITNFNDLLSQCRLIEQIFVDCSEYRIKTTLNVSLSEEKRIKCSFCKFTGHNEDQCRKKISYLEHQTNNKGNFKRMIYETIKKFNESLIKSPSSNQVSCFGCNRLRYIKFNCPSCTKKDSIDFCAFEGTITAPQPRPLLNIKIMELNGTGLIDTAAKQSVASHSLYKALIKKGIKF</sequence>
<evidence type="ECO:0000313" key="2">
    <source>
        <dbReference type="Proteomes" id="UP001566132"/>
    </source>
</evidence>
<evidence type="ECO:0000313" key="1">
    <source>
        <dbReference type="EMBL" id="KAL1487620.1"/>
    </source>
</evidence>
<proteinExistence type="predicted"/>
<name>A0ABD1DZ62_HYPHA</name>
<accession>A0ABD1DZ62</accession>
<dbReference type="AlphaFoldDB" id="A0ABD1DZ62"/>